<dbReference type="PANTHER" id="PTHR34130:SF14">
    <property type="match status" value="1"/>
</dbReference>
<sequence>MMDLERHSDDDSPLSPLSFRYLEVENDRNQESVNNDPPSPPPQELFYFFSDVPLEKHRMSDSAVEINGTQRWDYFRSHSFSGKRESGSGSGSERVASVSRKVNISSLTSMSSASRRRMFMFGPVRFKPEMDLVAIKERQRRRLSPKKVLPATVADEGVVANGGDRPKRRGVRSRLWDLVAKRIGCLRVDVND</sequence>
<dbReference type="EMBL" id="CAMAPF010000035">
    <property type="protein sequence ID" value="CAH9080440.1"/>
    <property type="molecule type" value="Genomic_DNA"/>
</dbReference>
<evidence type="ECO:0000256" key="1">
    <source>
        <dbReference type="SAM" id="MobiDB-lite"/>
    </source>
</evidence>
<evidence type="ECO:0000313" key="3">
    <source>
        <dbReference type="Proteomes" id="UP001152523"/>
    </source>
</evidence>
<feature type="region of interest" description="Disordered" evidence="1">
    <location>
        <begin position="1"/>
        <end position="42"/>
    </location>
</feature>
<name>A0AAV0CMZ4_9ASTE</name>
<proteinExistence type="predicted"/>
<organism evidence="2 3">
    <name type="scientific">Cuscuta epithymum</name>
    <dbReference type="NCBI Taxonomy" id="186058"/>
    <lineage>
        <taxon>Eukaryota</taxon>
        <taxon>Viridiplantae</taxon>
        <taxon>Streptophyta</taxon>
        <taxon>Embryophyta</taxon>
        <taxon>Tracheophyta</taxon>
        <taxon>Spermatophyta</taxon>
        <taxon>Magnoliopsida</taxon>
        <taxon>eudicotyledons</taxon>
        <taxon>Gunneridae</taxon>
        <taxon>Pentapetalae</taxon>
        <taxon>asterids</taxon>
        <taxon>lamiids</taxon>
        <taxon>Solanales</taxon>
        <taxon>Convolvulaceae</taxon>
        <taxon>Cuscuteae</taxon>
        <taxon>Cuscuta</taxon>
        <taxon>Cuscuta subgen. Cuscuta</taxon>
    </lineage>
</organism>
<dbReference type="PANTHER" id="PTHR34130">
    <property type="entry name" value="OS08G0243800 PROTEIN"/>
    <property type="match status" value="1"/>
</dbReference>
<comment type="caution">
    <text evidence="2">The sequence shown here is derived from an EMBL/GenBank/DDBJ whole genome shotgun (WGS) entry which is preliminary data.</text>
</comment>
<dbReference type="Proteomes" id="UP001152523">
    <property type="component" value="Unassembled WGS sequence"/>
</dbReference>
<dbReference type="AlphaFoldDB" id="A0AAV0CMZ4"/>
<evidence type="ECO:0000313" key="2">
    <source>
        <dbReference type="EMBL" id="CAH9080440.1"/>
    </source>
</evidence>
<keyword evidence="3" id="KW-1185">Reference proteome</keyword>
<protein>
    <submittedName>
        <fullName evidence="2">Uncharacterized protein</fullName>
    </submittedName>
</protein>
<accession>A0AAV0CMZ4</accession>
<feature type="compositionally biased region" description="Basic and acidic residues" evidence="1">
    <location>
        <begin position="1"/>
        <end position="10"/>
    </location>
</feature>
<gene>
    <name evidence="2" type="ORF">CEPIT_LOCUS7303</name>
</gene>
<reference evidence="2" key="1">
    <citation type="submission" date="2022-07" db="EMBL/GenBank/DDBJ databases">
        <authorList>
            <person name="Macas J."/>
            <person name="Novak P."/>
            <person name="Neumann P."/>
        </authorList>
    </citation>
    <scope>NUCLEOTIDE SEQUENCE</scope>
</reference>